<sequence>MDQIAIQFHRTYLVALMQDEAMAKRSIAFIKKYRGDGTISPECLAYVDRYSKERVEFCENSLEVFNRAWVRTVRDGHLKPDELAPELAILEHYCEVNIKLWKKLIRLVQA</sequence>
<reference evidence="1 2" key="1">
    <citation type="submission" date="2015-06" db="EMBL/GenBank/DDBJ databases">
        <title>Survival trade-offs in plant roots during colonization by closely related pathogenic and mutualistic fungi.</title>
        <authorList>
            <person name="Hacquard S."/>
            <person name="Kracher B."/>
            <person name="Hiruma K."/>
            <person name="Weinman A."/>
            <person name="Muench P."/>
            <person name="Garrido Oter R."/>
            <person name="Ver Loren van Themaat E."/>
            <person name="Dallerey J.-F."/>
            <person name="Damm U."/>
            <person name="Henrissat B."/>
            <person name="Lespinet O."/>
            <person name="Thon M."/>
            <person name="Kemen E."/>
            <person name="McHardy A.C."/>
            <person name="Schulze-Lefert P."/>
            <person name="O'Connell R.J."/>
        </authorList>
    </citation>
    <scope>NUCLEOTIDE SEQUENCE [LARGE SCALE GENOMIC DNA]</scope>
    <source>
        <strain evidence="1 2">0861</strain>
    </source>
</reference>
<proteinExistence type="predicted"/>
<gene>
    <name evidence="1" type="ORF">CT0861_07423</name>
</gene>
<dbReference type="EMBL" id="LFIV01000055">
    <property type="protein sequence ID" value="KZL72656.1"/>
    <property type="molecule type" value="Genomic_DNA"/>
</dbReference>
<evidence type="ECO:0000313" key="1">
    <source>
        <dbReference type="EMBL" id="KZL72656.1"/>
    </source>
</evidence>
<name>A0A161WNE2_9PEZI</name>
<comment type="caution">
    <text evidence="1">The sequence shown here is derived from an EMBL/GenBank/DDBJ whole genome shotgun (WGS) entry which is preliminary data.</text>
</comment>
<accession>A0A161WNE2</accession>
<dbReference type="Proteomes" id="UP000076552">
    <property type="component" value="Unassembled WGS sequence"/>
</dbReference>
<evidence type="ECO:0000313" key="2">
    <source>
        <dbReference type="Proteomes" id="UP000076552"/>
    </source>
</evidence>
<keyword evidence="2" id="KW-1185">Reference proteome</keyword>
<dbReference type="AlphaFoldDB" id="A0A161WNE2"/>
<organism evidence="1 2">
    <name type="scientific">Colletotrichum tofieldiae</name>
    <dbReference type="NCBI Taxonomy" id="708197"/>
    <lineage>
        <taxon>Eukaryota</taxon>
        <taxon>Fungi</taxon>
        <taxon>Dikarya</taxon>
        <taxon>Ascomycota</taxon>
        <taxon>Pezizomycotina</taxon>
        <taxon>Sordariomycetes</taxon>
        <taxon>Hypocreomycetidae</taxon>
        <taxon>Glomerellales</taxon>
        <taxon>Glomerellaceae</taxon>
        <taxon>Colletotrichum</taxon>
        <taxon>Colletotrichum spaethianum species complex</taxon>
    </lineage>
</organism>
<protein>
    <submittedName>
        <fullName evidence="1">Uncharacterized protein</fullName>
    </submittedName>
</protein>